<organism evidence="1 2">
    <name type="scientific">Mus spicilegus</name>
    <name type="common">Mound-building mouse</name>
    <dbReference type="NCBI Taxonomy" id="10103"/>
    <lineage>
        <taxon>Eukaryota</taxon>
        <taxon>Metazoa</taxon>
        <taxon>Chordata</taxon>
        <taxon>Craniata</taxon>
        <taxon>Vertebrata</taxon>
        <taxon>Euteleostomi</taxon>
        <taxon>Mammalia</taxon>
        <taxon>Eutheria</taxon>
        <taxon>Euarchontoglires</taxon>
        <taxon>Glires</taxon>
        <taxon>Rodentia</taxon>
        <taxon>Myomorpha</taxon>
        <taxon>Muroidea</taxon>
        <taxon>Muridae</taxon>
        <taxon>Murinae</taxon>
        <taxon>Mus</taxon>
        <taxon>Mus</taxon>
    </lineage>
</organism>
<proteinExistence type="predicted"/>
<sequence>MRCLGSAPLPLPRPHTRALNLCPALLPAAVPRQRTAEAATGKSLLLPVRPLSFLAAVIYGKSGRPGGGAGREARGRLETCAAGHPSGVGAVQRQKGWGAAGDLSLQSTPRLGLLSLHVLGTT</sequence>
<dbReference type="Ensembl" id="ENSMSIT00000046491.1">
    <property type="protein sequence ID" value="ENSMSIP00000036890.1"/>
    <property type="gene ID" value="ENSMSIG00000030713.1"/>
</dbReference>
<dbReference type="AlphaFoldDB" id="A0A8C6IGF1"/>
<accession>A0A8C6IGF1</accession>
<dbReference type="Proteomes" id="UP000694415">
    <property type="component" value="Unplaced"/>
</dbReference>
<name>A0A8C6IGF1_MUSSI</name>
<evidence type="ECO:0000313" key="1">
    <source>
        <dbReference type="Ensembl" id="ENSMSIP00000036890.1"/>
    </source>
</evidence>
<protein>
    <submittedName>
        <fullName evidence="1">Uncharacterized protein</fullName>
    </submittedName>
</protein>
<keyword evidence="2" id="KW-1185">Reference proteome</keyword>
<reference evidence="1" key="2">
    <citation type="submission" date="2025-09" db="UniProtKB">
        <authorList>
            <consortium name="Ensembl"/>
        </authorList>
    </citation>
    <scope>IDENTIFICATION</scope>
</reference>
<evidence type="ECO:0000313" key="2">
    <source>
        <dbReference type="Proteomes" id="UP000694415"/>
    </source>
</evidence>
<reference evidence="1" key="1">
    <citation type="submission" date="2025-08" db="UniProtKB">
        <authorList>
            <consortium name="Ensembl"/>
        </authorList>
    </citation>
    <scope>IDENTIFICATION</scope>
</reference>